<dbReference type="PANTHER" id="PTHR11616:SF240">
    <property type="entry name" value="BLOATED TUBULES, ISOFORM B-RELATED"/>
    <property type="match status" value="1"/>
</dbReference>
<sequence length="647" mass="70055">MAEAEGRDRWSSRTTFILGAVGSAVGLGNLWRFPFLTYKFGGGTFLVPYICAFFVFGVPLLFLELTLGRTFQGGDPVCFSAMHPRLVGIGWMSAYGSFLVATYYVVLIGWVVIYFFESFQDPLPWDVPDNVTGTAGLDGAVGHFFGDILMISDGAEIQEQTNPLIVVATIFVWICTFLSIFKGVGVVSQIVKVSVPVPLITLAVLLFNSVGKDGASDGIEAYIGNWDFAALQEPIIWQSAVGQIFFSIGVCFGVMTAYSSYMESKKGLLLDSVLIASINSGISLFAGFVVFTAIGVLANDLGVTLADIENRIAGPGLVFVGYPAALAKLDTAPQAFSALFFVTIFFLALDSAFSLVESVVAAIYDTDFGRKASRPKVVFGVCLMCFIFGIWYCLDNGLYMLDVVDYYLNNFIMLGVGALECIAATWVYGYTDSVDQIGAKAVNILNAFSFMGGFLCVIFLIALPSNNLVIGFITWPLFQVIGILLAYTNASGDDEKLYNVVFSGGAGKFVRIMSINEYDSLENVSGFYRIFVHCWAFLIKYLIPVLLSILMGTGAKANFEEPYEGYPGTIQNIGAVEVVIAWLIFAGFLVVGVDVYSEKNADFRQGAKPISYHSEVAAAVEKAISVEDEKPASTVSVGALPADQFDL</sequence>
<dbReference type="EMBL" id="HBIN01010877">
    <property type="protein sequence ID" value="CAE0437892.1"/>
    <property type="molecule type" value="Transcribed_RNA"/>
</dbReference>
<feature type="transmembrane region" description="Helical" evidence="6">
    <location>
        <begin position="273"/>
        <end position="298"/>
    </location>
</feature>
<evidence type="ECO:0000256" key="5">
    <source>
        <dbReference type="ARBA" id="ARBA00023136"/>
    </source>
</evidence>
<dbReference type="EMBL" id="HBIN01010878">
    <property type="protein sequence ID" value="CAE0437893.1"/>
    <property type="molecule type" value="Transcribed_RNA"/>
</dbReference>
<evidence type="ECO:0000256" key="2">
    <source>
        <dbReference type="ARBA" id="ARBA00022448"/>
    </source>
</evidence>
<dbReference type="InterPro" id="IPR037272">
    <property type="entry name" value="SNS_sf"/>
</dbReference>
<dbReference type="EMBL" id="HBIN01010876">
    <property type="protein sequence ID" value="CAE0437891.1"/>
    <property type="molecule type" value="Transcribed_RNA"/>
</dbReference>
<feature type="transmembrane region" description="Helical" evidence="6">
    <location>
        <begin position="164"/>
        <end position="181"/>
    </location>
</feature>
<reference evidence="10" key="1">
    <citation type="submission" date="2021-01" db="EMBL/GenBank/DDBJ databases">
        <authorList>
            <person name="Corre E."/>
            <person name="Pelletier E."/>
            <person name="Niang G."/>
            <person name="Scheremetjew M."/>
            <person name="Finn R."/>
            <person name="Kale V."/>
            <person name="Holt S."/>
            <person name="Cochrane G."/>
            <person name="Meng A."/>
            <person name="Brown T."/>
            <person name="Cohen L."/>
        </authorList>
    </citation>
    <scope>NUCLEOTIDE SEQUENCE</scope>
    <source>
        <strain evidence="10">GSBS06</strain>
    </source>
</reference>
<organism evidence="10">
    <name type="scientific">Aplanochytrium stocchinoi</name>
    <dbReference type="NCBI Taxonomy" id="215587"/>
    <lineage>
        <taxon>Eukaryota</taxon>
        <taxon>Sar</taxon>
        <taxon>Stramenopiles</taxon>
        <taxon>Bigyra</taxon>
        <taxon>Labyrinthulomycetes</taxon>
        <taxon>Thraustochytrida</taxon>
        <taxon>Thraustochytriidae</taxon>
        <taxon>Aplanochytrium</taxon>
    </lineage>
</organism>
<dbReference type="PRINTS" id="PR00176">
    <property type="entry name" value="NANEUSMPORT"/>
</dbReference>
<evidence type="ECO:0000313" key="10">
    <source>
        <dbReference type="EMBL" id="CAE0437893.1"/>
    </source>
</evidence>
<feature type="transmembrane region" description="Helical" evidence="6">
    <location>
        <begin position="441"/>
        <end position="462"/>
    </location>
</feature>
<evidence type="ECO:0000313" key="9">
    <source>
        <dbReference type="EMBL" id="CAE0437892.1"/>
    </source>
</evidence>
<evidence type="ECO:0000256" key="6">
    <source>
        <dbReference type="SAM" id="Phobius"/>
    </source>
</evidence>
<feature type="transmembrane region" description="Helical" evidence="6">
    <location>
        <begin position="235"/>
        <end position="261"/>
    </location>
</feature>
<comment type="subcellular location">
    <subcellularLocation>
        <location evidence="1">Membrane</location>
        <topology evidence="1">Multi-pass membrane protein</topology>
    </subcellularLocation>
</comment>
<proteinExistence type="predicted"/>
<dbReference type="GO" id="GO:0035725">
    <property type="term" value="P:sodium ion transmembrane transport"/>
    <property type="evidence" value="ECO:0007669"/>
    <property type="project" value="TreeGrafter"/>
</dbReference>
<feature type="transmembrane region" description="Helical" evidence="6">
    <location>
        <begin position="86"/>
        <end position="116"/>
    </location>
</feature>
<dbReference type="GO" id="GO:0005886">
    <property type="term" value="C:plasma membrane"/>
    <property type="evidence" value="ECO:0007669"/>
    <property type="project" value="TreeGrafter"/>
</dbReference>
<evidence type="ECO:0008006" key="11">
    <source>
        <dbReference type="Google" id="ProtNLM"/>
    </source>
</evidence>
<dbReference type="Pfam" id="PF00209">
    <property type="entry name" value="SNF"/>
    <property type="match status" value="1"/>
</dbReference>
<gene>
    <name evidence="7" type="ORF">ASTO00021_LOCUS8143</name>
    <name evidence="8" type="ORF">ASTO00021_LOCUS8144</name>
    <name evidence="9" type="ORF">ASTO00021_LOCUS8145</name>
    <name evidence="10" type="ORF">ASTO00021_LOCUS8146</name>
</gene>
<feature type="transmembrane region" description="Helical" evidence="6">
    <location>
        <begin position="573"/>
        <end position="596"/>
    </location>
</feature>
<dbReference type="EMBL" id="HBIN01010875">
    <property type="protein sequence ID" value="CAE0437890.1"/>
    <property type="molecule type" value="Transcribed_RNA"/>
</dbReference>
<feature type="transmembrane region" description="Helical" evidence="6">
    <location>
        <begin position="193"/>
        <end position="210"/>
    </location>
</feature>
<dbReference type="InterPro" id="IPR000175">
    <property type="entry name" value="Na/ntran_symport"/>
</dbReference>
<feature type="transmembrane region" description="Helical" evidence="6">
    <location>
        <begin position="468"/>
        <end position="487"/>
    </location>
</feature>
<feature type="transmembrane region" description="Helical" evidence="6">
    <location>
        <begin position="45"/>
        <end position="65"/>
    </location>
</feature>
<evidence type="ECO:0000313" key="8">
    <source>
        <dbReference type="EMBL" id="CAE0437891.1"/>
    </source>
</evidence>
<evidence type="ECO:0000256" key="1">
    <source>
        <dbReference type="ARBA" id="ARBA00004141"/>
    </source>
</evidence>
<dbReference type="NCBIfam" id="NF037979">
    <property type="entry name" value="Na_transp"/>
    <property type="match status" value="1"/>
</dbReference>
<dbReference type="AlphaFoldDB" id="A0A6S8CBL3"/>
<keyword evidence="5 6" id="KW-0472">Membrane</keyword>
<keyword evidence="3 6" id="KW-0812">Transmembrane</keyword>
<feature type="transmembrane region" description="Helical" evidence="6">
    <location>
        <begin position="530"/>
        <end position="553"/>
    </location>
</feature>
<dbReference type="SUPFAM" id="SSF161070">
    <property type="entry name" value="SNF-like"/>
    <property type="match status" value="1"/>
</dbReference>
<name>A0A6S8CBL3_9STRA</name>
<feature type="transmembrane region" description="Helical" evidence="6">
    <location>
        <begin position="15"/>
        <end position="33"/>
    </location>
</feature>
<evidence type="ECO:0000256" key="3">
    <source>
        <dbReference type="ARBA" id="ARBA00022692"/>
    </source>
</evidence>
<feature type="transmembrane region" description="Helical" evidence="6">
    <location>
        <begin position="376"/>
        <end position="394"/>
    </location>
</feature>
<evidence type="ECO:0000256" key="4">
    <source>
        <dbReference type="ARBA" id="ARBA00022989"/>
    </source>
</evidence>
<protein>
    <recommendedName>
        <fullName evidence="11">Transporter</fullName>
    </recommendedName>
</protein>
<keyword evidence="4 6" id="KW-1133">Transmembrane helix</keyword>
<keyword evidence="2" id="KW-0813">Transport</keyword>
<feature type="transmembrane region" description="Helical" evidence="6">
    <location>
        <begin position="406"/>
        <end position="429"/>
    </location>
</feature>
<dbReference type="PANTHER" id="PTHR11616">
    <property type="entry name" value="SODIUM/CHLORIDE DEPENDENT TRANSPORTER"/>
    <property type="match status" value="1"/>
</dbReference>
<evidence type="ECO:0000313" key="7">
    <source>
        <dbReference type="EMBL" id="CAE0437890.1"/>
    </source>
</evidence>
<feature type="transmembrane region" description="Helical" evidence="6">
    <location>
        <begin position="338"/>
        <end position="364"/>
    </location>
</feature>
<accession>A0A6S8CBL3</accession>
<dbReference type="PROSITE" id="PS50267">
    <property type="entry name" value="NA_NEUROTRAN_SYMP_3"/>
    <property type="match status" value="1"/>
</dbReference>